<organism evidence="1 2">
    <name type="scientific">Streptomyces xiangluensis</name>
    <dbReference type="NCBI Taxonomy" id="2665720"/>
    <lineage>
        <taxon>Bacteria</taxon>
        <taxon>Bacillati</taxon>
        <taxon>Actinomycetota</taxon>
        <taxon>Actinomycetes</taxon>
        <taxon>Kitasatosporales</taxon>
        <taxon>Streptomycetaceae</taxon>
        <taxon>Streptomyces</taxon>
    </lineage>
</organism>
<evidence type="ECO:0008006" key="3">
    <source>
        <dbReference type="Google" id="ProtNLM"/>
    </source>
</evidence>
<dbReference type="RefSeq" id="WP_386352328.1">
    <property type="nucleotide sequence ID" value="NZ_JBHSFG010000087.1"/>
</dbReference>
<dbReference type="EMBL" id="JBHSFG010000087">
    <property type="protein sequence ID" value="MFC4470896.1"/>
    <property type="molecule type" value="Genomic_DNA"/>
</dbReference>
<dbReference type="Proteomes" id="UP001596012">
    <property type="component" value="Unassembled WGS sequence"/>
</dbReference>
<reference evidence="2" key="1">
    <citation type="journal article" date="2019" name="Int. J. Syst. Evol. Microbiol.">
        <title>The Global Catalogue of Microorganisms (GCM) 10K type strain sequencing project: providing services to taxonomists for standard genome sequencing and annotation.</title>
        <authorList>
            <consortium name="The Broad Institute Genomics Platform"/>
            <consortium name="The Broad Institute Genome Sequencing Center for Infectious Disease"/>
            <person name="Wu L."/>
            <person name="Ma J."/>
        </authorList>
    </citation>
    <scope>NUCLEOTIDE SEQUENCE [LARGE SCALE GENOMIC DNA]</scope>
    <source>
        <strain evidence="2">DT43</strain>
    </source>
</reference>
<comment type="caution">
    <text evidence="1">The sequence shown here is derived from an EMBL/GenBank/DDBJ whole genome shotgun (WGS) entry which is preliminary data.</text>
</comment>
<keyword evidence="2" id="KW-1185">Reference proteome</keyword>
<name>A0ABV8Z686_9ACTN</name>
<evidence type="ECO:0000313" key="2">
    <source>
        <dbReference type="Proteomes" id="UP001596012"/>
    </source>
</evidence>
<proteinExistence type="predicted"/>
<accession>A0ABV8Z686</accession>
<gene>
    <name evidence="1" type="ORF">ACFPH6_41470</name>
</gene>
<evidence type="ECO:0000313" key="1">
    <source>
        <dbReference type="EMBL" id="MFC4470896.1"/>
    </source>
</evidence>
<sequence>MPARSPAELVLARSFTQGSTRFNVRDLQIDHHHDRSVTMTYQLDIAQPNHPEERWEVALPWSDKSFVDVFTSPAPEPGRLDMLASLVRSLLDEWWETKGYERQAAKMGRRLC</sequence>
<protein>
    <recommendedName>
        <fullName evidence="3">Immunity protein 8</fullName>
    </recommendedName>
</protein>